<dbReference type="Proteomes" id="UP000610746">
    <property type="component" value="Unassembled WGS sequence"/>
</dbReference>
<protein>
    <recommendedName>
        <fullName evidence="4">UbiA prenyltransferase family protein</fullName>
    </recommendedName>
</protein>
<dbReference type="RefSeq" id="WP_226927409.1">
    <property type="nucleotide sequence ID" value="NZ_JABSNO010000002.1"/>
</dbReference>
<sequence>MGTFLAVFFMREQDLVKIPTILLIFITYFSGYLYTKYQNSGKLFYKILLFNVVSGIISAILIISNHNEVRLVKWAVIVILGLLYDSWFLKNYVRQIPLFKVFYVGFTWAMINSWLIIPEFNLEIFVITLLYITALVLPFDIRDMQSDTVTTFPKIIGIQKTKYLAYLFCAISAVLAIQFLKIDFAIAYFVSIVFSFILIYFSNETRKDSYFSFLVETCAGLPFLIYVLMQYF</sequence>
<feature type="transmembrane region" description="Helical" evidence="1">
    <location>
        <begin position="163"/>
        <end position="180"/>
    </location>
</feature>
<feature type="transmembrane region" description="Helical" evidence="1">
    <location>
        <begin position="101"/>
        <end position="118"/>
    </location>
</feature>
<reference evidence="2" key="1">
    <citation type="submission" date="2020-05" db="EMBL/GenBank/DDBJ databases">
        <title>Genomic Encyclopedia of Type Strains, Phase IV (KMG-V): Genome sequencing to study the core and pangenomes of soil and plant-associated prokaryotes.</title>
        <authorList>
            <person name="Whitman W."/>
        </authorList>
    </citation>
    <scope>NUCLEOTIDE SEQUENCE</scope>
    <source>
        <strain evidence="2">16F</strain>
    </source>
</reference>
<evidence type="ECO:0000313" key="3">
    <source>
        <dbReference type="Proteomes" id="UP000610746"/>
    </source>
</evidence>
<feature type="transmembrane region" description="Helical" evidence="1">
    <location>
        <begin position="15"/>
        <end position="35"/>
    </location>
</feature>
<feature type="transmembrane region" description="Helical" evidence="1">
    <location>
        <begin position="71"/>
        <end position="89"/>
    </location>
</feature>
<feature type="transmembrane region" description="Helical" evidence="1">
    <location>
        <begin position="210"/>
        <end position="229"/>
    </location>
</feature>
<organism evidence="2 3">
    <name type="scientific">Frigoriflavimonas asaccharolytica</name>
    <dbReference type="NCBI Taxonomy" id="2735899"/>
    <lineage>
        <taxon>Bacteria</taxon>
        <taxon>Pseudomonadati</taxon>
        <taxon>Bacteroidota</taxon>
        <taxon>Flavobacteriia</taxon>
        <taxon>Flavobacteriales</taxon>
        <taxon>Weeksellaceae</taxon>
        <taxon>Frigoriflavimonas</taxon>
    </lineage>
</organism>
<evidence type="ECO:0000256" key="1">
    <source>
        <dbReference type="SAM" id="Phobius"/>
    </source>
</evidence>
<dbReference type="EMBL" id="JABSNO010000002">
    <property type="protein sequence ID" value="NRS91269.1"/>
    <property type="molecule type" value="Genomic_DNA"/>
</dbReference>
<feature type="transmembrane region" description="Helical" evidence="1">
    <location>
        <begin position="186"/>
        <end position="203"/>
    </location>
</feature>
<name>A0A8J8G4T2_9FLAO</name>
<keyword evidence="1" id="KW-0472">Membrane</keyword>
<comment type="caution">
    <text evidence="2">The sequence shown here is derived from an EMBL/GenBank/DDBJ whole genome shotgun (WGS) entry which is preliminary data.</text>
</comment>
<dbReference type="AlphaFoldDB" id="A0A8J8G4T2"/>
<keyword evidence="1" id="KW-1133">Transmembrane helix</keyword>
<evidence type="ECO:0000313" key="2">
    <source>
        <dbReference type="EMBL" id="NRS91269.1"/>
    </source>
</evidence>
<proteinExistence type="predicted"/>
<feature type="transmembrane region" description="Helical" evidence="1">
    <location>
        <begin position="47"/>
        <end position="65"/>
    </location>
</feature>
<accession>A0A8J8G4T2</accession>
<feature type="transmembrane region" description="Helical" evidence="1">
    <location>
        <begin position="124"/>
        <end position="142"/>
    </location>
</feature>
<keyword evidence="3" id="KW-1185">Reference proteome</keyword>
<evidence type="ECO:0008006" key="4">
    <source>
        <dbReference type="Google" id="ProtNLM"/>
    </source>
</evidence>
<keyword evidence="1" id="KW-0812">Transmembrane</keyword>
<gene>
    <name evidence="2" type="ORF">HNQ03_000335</name>
</gene>